<dbReference type="SUPFAM" id="SSF102405">
    <property type="entry name" value="MCP/YpsA-like"/>
    <property type="match status" value="1"/>
</dbReference>
<evidence type="ECO:0000259" key="3">
    <source>
        <dbReference type="Pfam" id="PF02481"/>
    </source>
</evidence>
<name>A0ABU2BS30_9ACTN</name>
<evidence type="ECO:0000256" key="2">
    <source>
        <dbReference type="SAM" id="MobiDB-lite"/>
    </source>
</evidence>
<evidence type="ECO:0000313" key="4">
    <source>
        <dbReference type="EMBL" id="MDR7361448.1"/>
    </source>
</evidence>
<reference evidence="4 5" key="1">
    <citation type="submission" date="2023-07" db="EMBL/GenBank/DDBJ databases">
        <title>Sequencing the genomes of 1000 actinobacteria strains.</title>
        <authorList>
            <person name="Klenk H.-P."/>
        </authorList>
    </citation>
    <scope>NUCLEOTIDE SEQUENCE [LARGE SCALE GENOMIC DNA]</scope>
    <source>
        <strain evidence="4 5">DSM 19426</strain>
    </source>
</reference>
<gene>
    <name evidence="4" type="ORF">J2S63_001001</name>
</gene>
<evidence type="ECO:0000256" key="1">
    <source>
        <dbReference type="ARBA" id="ARBA00006525"/>
    </source>
</evidence>
<comment type="similarity">
    <text evidence="1">Belongs to the DprA/Smf family.</text>
</comment>
<accession>A0ABU2BS30</accession>
<comment type="caution">
    <text evidence="4">The sequence shown here is derived from an EMBL/GenBank/DDBJ whole genome shotgun (WGS) entry which is preliminary data.</text>
</comment>
<dbReference type="EMBL" id="JAVDYG010000001">
    <property type="protein sequence ID" value="MDR7361448.1"/>
    <property type="molecule type" value="Genomic_DNA"/>
</dbReference>
<dbReference type="NCBIfam" id="TIGR00732">
    <property type="entry name" value="dprA"/>
    <property type="match status" value="1"/>
</dbReference>
<keyword evidence="5" id="KW-1185">Reference proteome</keyword>
<dbReference type="PANTHER" id="PTHR43022">
    <property type="entry name" value="PROTEIN SMF"/>
    <property type="match status" value="1"/>
</dbReference>
<sequence length="406" mass="42141">MTADPRERLARVALSSLFEPASPKVCLMVARLGAVELYDRLLADPSLDDLRATSATRLAALDPAGVLDRARRVGIRYVVPGDDEWPAQLMDLDGTETLNGMAGAPLGLWVRGAGSLVSLCERSVAVVGSRSCTPYGEGVAGDISAHLTRAGRTVVSGAAFGIDTAAHRAALGSAGPTVAVLAGGVDKAYPVRNTELLREICRDGVVVSEALPGWAPARHRFLARNRLIAALTRGTVVVEAAVRSGALNTASWAGLLHRVVMGVPGPVVNASSEGVHELLHAGTASLVSRGEHVEDLVGAVGEVLWTPPRAPETLFDLLRDDDRRVLEAVPVASAAPLASIARTAGVPTTAARESLLRLQEEGWVLGAAGAWRQAQDPAARRSQPSPVTAGASRGPAGHPRGAEGPP</sequence>
<dbReference type="Pfam" id="PF02481">
    <property type="entry name" value="DNA_processg_A"/>
    <property type="match status" value="1"/>
</dbReference>
<evidence type="ECO:0000313" key="5">
    <source>
        <dbReference type="Proteomes" id="UP001183648"/>
    </source>
</evidence>
<dbReference type="RefSeq" id="WP_310299430.1">
    <property type="nucleotide sequence ID" value="NZ_BAAAPS010000007.1"/>
</dbReference>
<feature type="domain" description="Smf/DprA SLOG" evidence="3">
    <location>
        <begin position="77"/>
        <end position="293"/>
    </location>
</feature>
<dbReference type="PANTHER" id="PTHR43022:SF1">
    <property type="entry name" value="PROTEIN SMF"/>
    <property type="match status" value="1"/>
</dbReference>
<dbReference type="Gene3D" id="3.40.50.450">
    <property type="match status" value="1"/>
</dbReference>
<organism evidence="4 5">
    <name type="scientific">Nocardioides marmoribigeumensis</name>
    <dbReference type="NCBI Taxonomy" id="433649"/>
    <lineage>
        <taxon>Bacteria</taxon>
        <taxon>Bacillati</taxon>
        <taxon>Actinomycetota</taxon>
        <taxon>Actinomycetes</taxon>
        <taxon>Propionibacteriales</taxon>
        <taxon>Nocardioidaceae</taxon>
        <taxon>Nocardioides</taxon>
    </lineage>
</organism>
<protein>
    <submittedName>
        <fullName evidence="4">DNA processing protein</fullName>
    </submittedName>
</protein>
<feature type="region of interest" description="Disordered" evidence="2">
    <location>
        <begin position="371"/>
        <end position="406"/>
    </location>
</feature>
<proteinExistence type="inferred from homology"/>
<dbReference type="Proteomes" id="UP001183648">
    <property type="component" value="Unassembled WGS sequence"/>
</dbReference>
<dbReference type="InterPro" id="IPR057666">
    <property type="entry name" value="DrpA_SLOG"/>
</dbReference>
<dbReference type="InterPro" id="IPR003488">
    <property type="entry name" value="DprA"/>
</dbReference>